<dbReference type="AlphaFoldDB" id="A0A4Q9KG98"/>
<feature type="region of interest" description="Disordered" evidence="1">
    <location>
        <begin position="79"/>
        <end position="122"/>
    </location>
</feature>
<evidence type="ECO:0000313" key="5">
    <source>
        <dbReference type="Proteomes" id="UP000292373"/>
    </source>
</evidence>
<evidence type="ECO:0000256" key="1">
    <source>
        <dbReference type="SAM" id="MobiDB-lite"/>
    </source>
</evidence>
<comment type="caution">
    <text evidence="4">The sequence shown here is derived from an EMBL/GenBank/DDBJ whole genome shotgun (WGS) entry which is preliminary data.</text>
</comment>
<evidence type="ECO:0000256" key="2">
    <source>
        <dbReference type="SAM" id="Phobius"/>
    </source>
</evidence>
<feature type="compositionally biased region" description="Low complexity" evidence="1">
    <location>
        <begin position="103"/>
        <end position="122"/>
    </location>
</feature>
<reference evidence="4 5" key="1">
    <citation type="submission" date="2019-01" db="EMBL/GenBank/DDBJ databases">
        <title>Lactibacter flavus gen. nov., sp. nov., a novel bacterium of the family Propionibacteriaceae isolated from raw milk and dairy products.</title>
        <authorList>
            <person name="Huptas C."/>
            <person name="Wenning M."/>
            <person name="Breitenwieser F."/>
            <person name="Doll E."/>
            <person name="Von Neubeck M."/>
            <person name="Busse H.-J."/>
            <person name="Scherer S."/>
        </authorList>
    </citation>
    <scope>NUCLEOTIDE SEQUENCE [LARGE SCALE GENOMIC DNA]</scope>
    <source>
        <strain evidence="4 5">KCTC 33808</strain>
    </source>
</reference>
<protein>
    <recommendedName>
        <fullName evidence="3">GerMN domain-containing protein</fullName>
    </recommendedName>
</protein>
<dbReference type="InterPro" id="IPR018911">
    <property type="entry name" value="Gmad2_Ig-like_dom"/>
</dbReference>
<dbReference type="Proteomes" id="UP000292373">
    <property type="component" value="Unassembled WGS sequence"/>
</dbReference>
<dbReference type="SMART" id="SM00909">
    <property type="entry name" value="Germane"/>
    <property type="match status" value="1"/>
</dbReference>
<dbReference type="RefSeq" id="WP_131167244.1">
    <property type="nucleotide sequence ID" value="NZ_SDMQ01000002.1"/>
</dbReference>
<evidence type="ECO:0000313" key="4">
    <source>
        <dbReference type="EMBL" id="TBT87458.1"/>
    </source>
</evidence>
<sequence>MNELERMLRADLHDVAGTVDIPVRLDTVAAVRDRMAAADHRTRWGRIALAAAVVAALVIAAFWVAQAVLFRTPDTAVPNPLQTPSEPAPAPSADPSAQPPTTTPSAVPATPSPSASAAATPVDPGGRTVGMFVYFAATESFPNLVREVRQVPAQTPARGALEAMLAGPSDPESVTLWNPDTKILGISEHADLITVDLSREAEDFNLGAAYEGYMVDQLVYTITEAFQPTFRVLITIEGRPFVTGHNVYDQPMTRGEGTDSPIRLVIDTPAQDATVSSPVRVTGLAAAFEATIMWEVRGTGPEAPVVAEGVAQTDEGMVLAPFAFDLPPLGPGTYLLRITLDDPSAGEAGPPASETKVFSVR</sequence>
<feature type="compositionally biased region" description="Pro residues" evidence="1">
    <location>
        <begin position="86"/>
        <end position="102"/>
    </location>
</feature>
<dbReference type="Pfam" id="PF10648">
    <property type="entry name" value="Gmad2"/>
    <property type="match status" value="1"/>
</dbReference>
<dbReference type="OrthoDB" id="4843507at2"/>
<accession>A0A4Q9KG98</accession>
<organism evidence="4 5">
    <name type="scientific">Propioniciclava sinopodophylli</name>
    <dbReference type="NCBI Taxonomy" id="1837344"/>
    <lineage>
        <taxon>Bacteria</taxon>
        <taxon>Bacillati</taxon>
        <taxon>Actinomycetota</taxon>
        <taxon>Actinomycetes</taxon>
        <taxon>Propionibacteriales</taxon>
        <taxon>Propionibacteriaceae</taxon>
        <taxon>Propioniciclava</taxon>
    </lineage>
</organism>
<evidence type="ECO:0000259" key="3">
    <source>
        <dbReference type="SMART" id="SM00909"/>
    </source>
</evidence>
<proteinExistence type="predicted"/>
<name>A0A4Q9KG98_9ACTN</name>
<feature type="transmembrane region" description="Helical" evidence="2">
    <location>
        <begin position="44"/>
        <end position="65"/>
    </location>
</feature>
<dbReference type="InterPro" id="IPR019606">
    <property type="entry name" value="GerMN"/>
</dbReference>
<dbReference type="EMBL" id="SDMQ01000002">
    <property type="protein sequence ID" value="TBT87458.1"/>
    <property type="molecule type" value="Genomic_DNA"/>
</dbReference>
<keyword evidence="2" id="KW-0812">Transmembrane</keyword>
<dbReference type="Pfam" id="PF10646">
    <property type="entry name" value="Germane"/>
    <property type="match status" value="1"/>
</dbReference>
<keyword evidence="2" id="KW-1133">Transmembrane helix</keyword>
<keyword evidence="5" id="KW-1185">Reference proteome</keyword>
<keyword evidence="2" id="KW-0472">Membrane</keyword>
<gene>
    <name evidence="4" type="ORF">ET989_03955</name>
</gene>
<feature type="domain" description="GerMN" evidence="3">
    <location>
        <begin position="157"/>
        <end position="245"/>
    </location>
</feature>